<reference evidence="2" key="1">
    <citation type="submission" date="2018-06" db="EMBL/GenBank/DDBJ databases">
        <authorList>
            <person name="Zhirakovskaya E."/>
        </authorList>
    </citation>
    <scope>NUCLEOTIDE SEQUENCE</scope>
</reference>
<evidence type="ECO:0008006" key="3">
    <source>
        <dbReference type="Google" id="ProtNLM"/>
    </source>
</evidence>
<evidence type="ECO:0000256" key="1">
    <source>
        <dbReference type="ARBA" id="ARBA00023115"/>
    </source>
</evidence>
<evidence type="ECO:0000313" key="2">
    <source>
        <dbReference type="EMBL" id="VAW76833.1"/>
    </source>
</evidence>
<dbReference type="SUPFAM" id="SSF53335">
    <property type="entry name" value="S-adenosyl-L-methionine-dependent methyltransferases"/>
    <property type="match status" value="1"/>
</dbReference>
<protein>
    <recommendedName>
        <fullName evidence="3">Methyltransferase domain-containing protein</fullName>
    </recommendedName>
</protein>
<sequence>MSLVWQKYADGVDYQVRRAGRTLRLYTNGVFHSQYNPTRPVTGSVWDLLLLPAFFYPPGELQRILVLGVGGGAVIQNLRRFVQPQLIVGVELNPVHLSVAKRFFGVRGKGVQLVQADAVKWVQEYDGPGFDLIIDDLFGEVDGEPQRAIFADTQWARSLLAILSGDGTIVSNFASRLELEVSAYVAQAACRNRFETGFNLTTAQNYNNVGVFLRRPATTRQLRERLAQVPELNPRRRSSGLAYRIQTLFE</sequence>
<dbReference type="PANTHER" id="PTHR43317:SF1">
    <property type="entry name" value="THERMOSPERMINE SYNTHASE ACAULIS5"/>
    <property type="match status" value="1"/>
</dbReference>
<name>A0A3B0YL30_9ZZZZ</name>
<dbReference type="AlphaFoldDB" id="A0A3B0YL30"/>
<dbReference type="Gene3D" id="3.40.50.150">
    <property type="entry name" value="Vaccinia Virus protein VP39"/>
    <property type="match status" value="1"/>
</dbReference>
<accession>A0A3B0YL30</accession>
<proteinExistence type="predicted"/>
<dbReference type="Pfam" id="PF01564">
    <property type="entry name" value="Spermine_synth"/>
    <property type="match status" value="1"/>
</dbReference>
<dbReference type="InterPro" id="IPR029063">
    <property type="entry name" value="SAM-dependent_MTases_sf"/>
</dbReference>
<gene>
    <name evidence="2" type="ORF">MNBD_GAMMA14-2</name>
</gene>
<keyword evidence="1" id="KW-0620">Polyamine biosynthesis</keyword>
<organism evidence="2">
    <name type="scientific">hydrothermal vent metagenome</name>
    <dbReference type="NCBI Taxonomy" id="652676"/>
    <lineage>
        <taxon>unclassified sequences</taxon>
        <taxon>metagenomes</taxon>
        <taxon>ecological metagenomes</taxon>
    </lineage>
</organism>
<dbReference type="GO" id="GO:0006596">
    <property type="term" value="P:polyamine biosynthetic process"/>
    <property type="evidence" value="ECO:0007669"/>
    <property type="project" value="UniProtKB-KW"/>
</dbReference>
<dbReference type="PANTHER" id="PTHR43317">
    <property type="entry name" value="THERMOSPERMINE SYNTHASE ACAULIS5"/>
    <property type="match status" value="1"/>
</dbReference>
<dbReference type="EMBL" id="UOFM01000196">
    <property type="protein sequence ID" value="VAW76833.1"/>
    <property type="molecule type" value="Genomic_DNA"/>
</dbReference>
<dbReference type="CDD" id="cd02440">
    <property type="entry name" value="AdoMet_MTases"/>
    <property type="match status" value="1"/>
</dbReference>